<gene>
    <name evidence="1" type="ORF">EIH08_08365</name>
</gene>
<dbReference type="AlphaFoldDB" id="A0A3G8WKG6"/>
<evidence type="ECO:0008006" key="3">
    <source>
        <dbReference type="Google" id="ProtNLM"/>
    </source>
</evidence>
<protein>
    <recommendedName>
        <fullName evidence="3">Glycosyltransferase</fullName>
    </recommendedName>
</protein>
<evidence type="ECO:0000313" key="2">
    <source>
        <dbReference type="Proteomes" id="UP000282297"/>
    </source>
</evidence>
<reference evidence="2" key="1">
    <citation type="submission" date="2018-11" db="EMBL/GenBank/DDBJ databases">
        <title>Proposal to divide the Flavobacteriaceae and reorganize its genera based on Amino Acid Identity values calculated from whole genome sequences.</title>
        <authorList>
            <person name="Nicholson A.C."/>
            <person name="Gulvik C.A."/>
            <person name="Whitney A.M."/>
            <person name="Humrighouse B.W."/>
            <person name="Bell M."/>
            <person name="Holmes B."/>
            <person name="Steigerwalt A.B."/>
            <person name="Villarma A."/>
            <person name="Sheth M."/>
            <person name="Batra D."/>
            <person name="Pryor J."/>
            <person name="Bernardet J.-F."/>
            <person name="Hugo C."/>
            <person name="Kampfer P."/>
            <person name="Newman J.D."/>
            <person name="McQuiston J.R."/>
        </authorList>
    </citation>
    <scope>NUCLEOTIDE SEQUENCE [LARGE SCALE GENOMIC DNA]</scope>
    <source>
        <strain evidence="2">H4753</strain>
    </source>
</reference>
<proteinExistence type="predicted"/>
<dbReference type="SUPFAM" id="SSF53756">
    <property type="entry name" value="UDP-Glycosyltransferase/glycogen phosphorylase"/>
    <property type="match status" value="1"/>
</dbReference>
<accession>A0A3G8WKG6</accession>
<name>A0A3G8WKG6_9FLAO</name>
<organism evidence="1 2">
    <name type="scientific">Chryseobacterium taklimakanense</name>
    <dbReference type="NCBI Taxonomy" id="536441"/>
    <lineage>
        <taxon>Bacteria</taxon>
        <taxon>Pseudomonadati</taxon>
        <taxon>Bacteroidota</taxon>
        <taxon>Flavobacteriia</taxon>
        <taxon>Flavobacteriales</taxon>
        <taxon>Weeksellaceae</taxon>
        <taxon>Chryseobacterium group</taxon>
        <taxon>Chryseobacterium</taxon>
    </lineage>
</organism>
<dbReference type="EMBL" id="CP034171">
    <property type="protein sequence ID" value="AZI20718.1"/>
    <property type="molecule type" value="Genomic_DNA"/>
</dbReference>
<sequence>MKKIAYIELDTHAEIASNFKDLTKNSEEFEVDFYLSEKILKQLGLSQSDNVFHSSAANLLYQLSRKRYDLVIIGTVHRYFNVFNEVCTKYRTSVIVHNLNFSRLSKFYLFAKIFKKNFTYRLKLLLKEGLLEAPEIYKNASHLLVLDENLARENLKFLPVFYTRSQNNEKHSVFTVVIPGAVSQQRRDYRMIFSTIPAFPKNQRWEFVFLGKATGNELKSLQNLEHTKPERVEIRYFTEKVNQREFDEWMEKADILWCPVQSETEFFSNPEIYGKTKMTGNIGDAIKYSKLAVVPEDYYSSFKFIIPQEKDIVRQFLALKEKHFDFEKKYSYDFVSRDLHQLLQAII</sequence>
<dbReference type="Proteomes" id="UP000282297">
    <property type="component" value="Chromosome"/>
</dbReference>
<evidence type="ECO:0000313" key="1">
    <source>
        <dbReference type="EMBL" id="AZI20718.1"/>
    </source>
</evidence>